<evidence type="ECO:0000256" key="4">
    <source>
        <dbReference type="ARBA" id="ARBA00022692"/>
    </source>
</evidence>
<evidence type="ECO:0000256" key="5">
    <source>
        <dbReference type="ARBA" id="ARBA00022989"/>
    </source>
</evidence>
<keyword evidence="4 8" id="KW-0812">Transmembrane</keyword>
<feature type="transmembrane region" description="Helical" evidence="8">
    <location>
        <begin position="229"/>
        <end position="248"/>
    </location>
</feature>
<keyword evidence="7 8" id="KW-0472">Membrane</keyword>
<dbReference type="InterPro" id="IPR003445">
    <property type="entry name" value="Cat_transpt"/>
</dbReference>
<evidence type="ECO:0000313" key="10">
    <source>
        <dbReference type="Proteomes" id="UP000282321"/>
    </source>
</evidence>
<comment type="caution">
    <text evidence="9">The sequence shown here is derived from an EMBL/GenBank/DDBJ whole genome shotgun (WGS) entry which is preliminary data.</text>
</comment>
<feature type="non-terminal residue" evidence="9">
    <location>
        <position position="302"/>
    </location>
</feature>
<reference evidence="9 10" key="1">
    <citation type="submission" date="2018-06" db="EMBL/GenBank/DDBJ databases">
        <title>Extensive metabolic versatility and redundancy in microbially diverse, dynamic hydrothermal sediments.</title>
        <authorList>
            <person name="Dombrowski N."/>
            <person name="Teske A."/>
            <person name="Baker B.J."/>
        </authorList>
    </citation>
    <scope>NUCLEOTIDE SEQUENCE [LARGE SCALE GENOMIC DNA]</scope>
    <source>
        <strain evidence="9">B35_G9</strain>
    </source>
</reference>
<dbReference type="Pfam" id="PF02386">
    <property type="entry name" value="TrkH"/>
    <property type="match status" value="1"/>
</dbReference>
<dbReference type="PANTHER" id="PTHR32024">
    <property type="entry name" value="TRK SYSTEM POTASSIUM UPTAKE PROTEIN TRKG-RELATED"/>
    <property type="match status" value="1"/>
</dbReference>
<accession>A0A660S985</accession>
<dbReference type="GO" id="GO:0005886">
    <property type="term" value="C:plasma membrane"/>
    <property type="evidence" value="ECO:0007669"/>
    <property type="project" value="UniProtKB-SubCell"/>
</dbReference>
<feature type="transmembrane region" description="Helical" evidence="8">
    <location>
        <begin position="281"/>
        <end position="300"/>
    </location>
</feature>
<feature type="transmembrane region" description="Helical" evidence="8">
    <location>
        <begin position="125"/>
        <end position="146"/>
    </location>
</feature>
<feature type="transmembrane region" description="Helical" evidence="8">
    <location>
        <begin position="12"/>
        <end position="35"/>
    </location>
</feature>
<keyword evidence="5 8" id="KW-1133">Transmembrane helix</keyword>
<evidence type="ECO:0000256" key="6">
    <source>
        <dbReference type="ARBA" id="ARBA00023065"/>
    </source>
</evidence>
<name>A0A660S985_UNCT6</name>
<evidence type="ECO:0000313" key="9">
    <source>
        <dbReference type="EMBL" id="RKX67050.1"/>
    </source>
</evidence>
<evidence type="ECO:0000256" key="7">
    <source>
        <dbReference type="ARBA" id="ARBA00023136"/>
    </source>
</evidence>
<dbReference type="GO" id="GO:0008324">
    <property type="term" value="F:monoatomic cation transmembrane transporter activity"/>
    <property type="evidence" value="ECO:0007669"/>
    <property type="project" value="InterPro"/>
</dbReference>
<dbReference type="PANTHER" id="PTHR32024:SF1">
    <property type="entry name" value="KTR SYSTEM POTASSIUM UPTAKE PROTEIN B"/>
    <property type="match status" value="1"/>
</dbReference>
<feature type="transmembrane region" description="Helical" evidence="8">
    <location>
        <begin position="190"/>
        <end position="209"/>
    </location>
</feature>
<comment type="subcellular location">
    <subcellularLocation>
        <location evidence="1">Cell membrane</location>
        <topology evidence="1">Multi-pass membrane protein</topology>
    </subcellularLocation>
</comment>
<keyword evidence="3" id="KW-1003">Cell membrane</keyword>
<evidence type="ECO:0000256" key="3">
    <source>
        <dbReference type="ARBA" id="ARBA00022475"/>
    </source>
</evidence>
<gene>
    <name evidence="9" type="ORF">DRP44_03015</name>
</gene>
<dbReference type="GO" id="GO:0030001">
    <property type="term" value="P:metal ion transport"/>
    <property type="evidence" value="ECO:0007669"/>
    <property type="project" value="UniProtKB-ARBA"/>
</dbReference>
<sequence>MSDIVRKEGVKPVRVLILGYLLLIAIGSVFLLLPISHKGHFSVIDSIFTSTSAVCVTGLIVKDTPVFFTPFGKTVLLILIQIGGIGYMSIITLFAMLVGRKMTLQEEMMIKTSYNHVSLDDIGRFALSVLKWTVVFESVGATIMFWRFMTKYHYSILHSLEKSIFHSVSAFCNAGFSLFSTSLVNFYNDFFIVGTIALLIILGGLGFFVLRDISASFKKRRKISEHSKIVLISTGVLLTVGFLLILFMEYNASLANYNIGGKLFISFFQSVTARTAGFNTVNIGSLAPASLLILIILMFIGA</sequence>
<organism evidence="9 10">
    <name type="scientific">candidate division TA06 bacterium</name>
    <dbReference type="NCBI Taxonomy" id="2250710"/>
    <lineage>
        <taxon>Bacteria</taxon>
        <taxon>Bacteria division TA06</taxon>
    </lineage>
</organism>
<dbReference type="EMBL" id="QNBC01000027">
    <property type="protein sequence ID" value="RKX67050.1"/>
    <property type="molecule type" value="Genomic_DNA"/>
</dbReference>
<dbReference type="Proteomes" id="UP000282321">
    <property type="component" value="Unassembled WGS sequence"/>
</dbReference>
<dbReference type="AlphaFoldDB" id="A0A660S985"/>
<evidence type="ECO:0000256" key="2">
    <source>
        <dbReference type="ARBA" id="ARBA00022448"/>
    </source>
</evidence>
<evidence type="ECO:0000256" key="1">
    <source>
        <dbReference type="ARBA" id="ARBA00004651"/>
    </source>
</evidence>
<protein>
    <submittedName>
        <fullName evidence="9">Trk family potassium uptake protein</fullName>
    </submittedName>
</protein>
<feature type="transmembrane region" description="Helical" evidence="8">
    <location>
        <begin position="74"/>
        <end position="99"/>
    </location>
</feature>
<keyword evidence="6" id="KW-0406">Ion transport</keyword>
<proteinExistence type="predicted"/>
<evidence type="ECO:0000256" key="8">
    <source>
        <dbReference type="SAM" id="Phobius"/>
    </source>
</evidence>
<keyword evidence="2" id="KW-0813">Transport</keyword>